<dbReference type="InterPro" id="IPR009061">
    <property type="entry name" value="DNA-bd_dom_put_sf"/>
</dbReference>
<reference evidence="1" key="1">
    <citation type="submission" date="2022-08" db="EMBL/GenBank/DDBJ databases">
        <title>Genome analysis of Corynebacteriales strain.</title>
        <authorList>
            <person name="Lee S.D."/>
        </authorList>
    </citation>
    <scope>NUCLEOTIDE SEQUENCE</scope>
    <source>
        <strain evidence="1">D3-21</strain>
    </source>
</reference>
<evidence type="ECO:0000313" key="2">
    <source>
        <dbReference type="Proteomes" id="UP001152755"/>
    </source>
</evidence>
<comment type="caution">
    <text evidence="1">The sequence shown here is derived from an EMBL/GenBank/DDBJ whole genome shotgun (WGS) entry which is preliminary data.</text>
</comment>
<keyword evidence="2" id="KW-1185">Reference proteome</keyword>
<dbReference type="SUPFAM" id="SSF46955">
    <property type="entry name" value="Putative DNA-binding domain"/>
    <property type="match status" value="1"/>
</dbReference>
<protein>
    <submittedName>
        <fullName evidence="1">Helix-turn-helix domain-containing protein</fullName>
    </submittedName>
</protein>
<dbReference type="RefSeq" id="WP_332519450.1">
    <property type="nucleotide sequence ID" value="NZ_JANRHA010000003.1"/>
</dbReference>
<organism evidence="1 2">
    <name type="scientific">Speluncibacter jeojiensis</name>
    <dbReference type="NCBI Taxonomy" id="2710754"/>
    <lineage>
        <taxon>Bacteria</taxon>
        <taxon>Bacillati</taxon>
        <taxon>Actinomycetota</taxon>
        <taxon>Actinomycetes</taxon>
        <taxon>Mycobacteriales</taxon>
        <taxon>Speluncibacteraceae</taxon>
        <taxon>Speluncibacter</taxon>
    </lineage>
</organism>
<sequence length="51" mass="5713">MADYTGGSIQTLAVWRMKGAGPKFIRMGRHVRYRWEDVDAWLDALTEGGAA</sequence>
<proteinExistence type="predicted"/>
<accession>A0A9X4M2S0</accession>
<dbReference type="AlphaFoldDB" id="A0A9X4M2S0"/>
<gene>
    <name evidence="1" type="ORF">NVS88_06205</name>
</gene>
<evidence type="ECO:0000313" key="1">
    <source>
        <dbReference type="EMBL" id="MDG3014148.1"/>
    </source>
</evidence>
<name>A0A9X4M2S0_9ACTN</name>
<dbReference type="Proteomes" id="UP001152755">
    <property type="component" value="Unassembled WGS sequence"/>
</dbReference>
<dbReference type="EMBL" id="JANRHA010000003">
    <property type="protein sequence ID" value="MDG3014148.1"/>
    <property type="molecule type" value="Genomic_DNA"/>
</dbReference>